<dbReference type="VEuPathDB" id="FungiDB:AJ78_06520"/>
<dbReference type="GO" id="GO:0004252">
    <property type="term" value="F:serine-type endopeptidase activity"/>
    <property type="evidence" value="ECO:0007669"/>
    <property type="project" value="InterPro"/>
</dbReference>
<feature type="compositionally biased region" description="Polar residues" evidence="3">
    <location>
        <begin position="361"/>
        <end position="371"/>
    </location>
</feature>
<evidence type="ECO:0000313" key="4">
    <source>
        <dbReference type="EMBL" id="OJD12972.1"/>
    </source>
</evidence>
<comment type="caution">
    <text evidence="4">The sequence shown here is derived from an EMBL/GenBank/DDBJ whole genome shotgun (WGS) entry which is preliminary data.</text>
</comment>
<dbReference type="GO" id="GO:0006508">
    <property type="term" value="P:proteolysis"/>
    <property type="evidence" value="ECO:0007669"/>
    <property type="project" value="InterPro"/>
</dbReference>
<keyword evidence="2" id="KW-0865">Zymogen</keyword>
<feature type="region of interest" description="Disordered" evidence="3">
    <location>
        <begin position="263"/>
        <end position="290"/>
    </location>
</feature>
<name>A0A1J9QAM1_9EURO</name>
<evidence type="ECO:0000256" key="1">
    <source>
        <dbReference type="ARBA" id="ARBA00022729"/>
    </source>
</evidence>
<dbReference type="SUPFAM" id="SSF52743">
    <property type="entry name" value="Subtilisin-like"/>
    <property type="match status" value="1"/>
</dbReference>
<dbReference type="OrthoDB" id="1046782at2759"/>
<keyword evidence="5" id="KW-1185">Reference proteome</keyword>
<protein>
    <submittedName>
        <fullName evidence="4">Uncharacterized protein</fullName>
    </submittedName>
</protein>
<sequence>MEEGARLREVNDSVEITDEAMASLIAKLPNDKAPGPMLQTLITTKAVNCKVTIKPVYLGALADLHSEKCGLELTRQLYCRWEGNFKFNYDETSERGQHIYMLENGFYSHHPEFRGMNFEVLLPGKLSQPWAPEIAVTLQLLHGAQVGSKIVEANLSLCDNCKLYVSPIFLLNDLLLERLIEQLLIIQTHVQRNGFHYKALINMSFGLGSHLLERQIQTAIRDGSRVPDFRKRLQAATTPITEPSSIHVSVYLTLIQLTNGTKQEGAQESKQKLRRKQMRKKLESLVNPELATRSSSSTALIAPRMPGAGSHIVSFASKSGVKPTPTCVSGTGCGDRLCTGLFCSPMPTGVPPDRHDPKDPNASSRVPTTTRPGDPEPTRNDICKLDNGNPCKCNENRCDSESPGCCGNASCPMCGCGDNSCSLSSPACCKTETCQWSWTGGGGGDRSGKPPGPRMGSLLFALEGTYRSLPGGDVLTRLWKVFLSELNKEADVSDSTPLILVDAPSDPENRPHYPPSMEFTVVAGKRCKYAGESNGVAF</sequence>
<dbReference type="EMBL" id="LGRN01000347">
    <property type="protein sequence ID" value="OJD12972.1"/>
    <property type="molecule type" value="Genomic_DNA"/>
</dbReference>
<evidence type="ECO:0000256" key="3">
    <source>
        <dbReference type="SAM" id="MobiDB-lite"/>
    </source>
</evidence>
<dbReference type="STRING" id="1447872.A0A1J9QAM1"/>
<reference evidence="4 5" key="1">
    <citation type="submission" date="2015-07" db="EMBL/GenBank/DDBJ databases">
        <title>Emmonsia species relationships and genome sequence.</title>
        <authorList>
            <consortium name="The Broad Institute Genomics Platform"/>
            <person name="Cuomo C.A."/>
            <person name="Munoz J.F."/>
            <person name="Imamovic A."/>
            <person name="Priest M.E."/>
            <person name="Young S."/>
            <person name="Clay O.K."/>
            <person name="McEwen J.G."/>
        </authorList>
    </citation>
    <scope>NUCLEOTIDE SEQUENCE [LARGE SCALE GENOMIC DNA]</scope>
    <source>
        <strain evidence="4 5">UAMH 9510</strain>
    </source>
</reference>
<proteinExistence type="predicted"/>
<accession>A0A1J9QAM1</accession>
<dbReference type="Proteomes" id="UP000182235">
    <property type="component" value="Unassembled WGS sequence"/>
</dbReference>
<dbReference type="AlphaFoldDB" id="A0A1J9QAM1"/>
<dbReference type="InterPro" id="IPR036852">
    <property type="entry name" value="Peptidase_S8/S53_dom_sf"/>
</dbReference>
<gene>
    <name evidence="4" type="ORF">AJ78_06520</name>
</gene>
<feature type="region of interest" description="Disordered" evidence="3">
    <location>
        <begin position="349"/>
        <end position="379"/>
    </location>
</feature>
<evidence type="ECO:0000313" key="5">
    <source>
        <dbReference type="Proteomes" id="UP000182235"/>
    </source>
</evidence>
<keyword evidence="1" id="KW-0732">Signal</keyword>
<evidence type="ECO:0000256" key="2">
    <source>
        <dbReference type="ARBA" id="ARBA00023145"/>
    </source>
</evidence>
<organism evidence="4 5">
    <name type="scientific">Emergomyces pasteurianus Ep9510</name>
    <dbReference type="NCBI Taxonomy" id="1447872"/>
    <lineage>
        <taxon>Eukaryota</taxon>
        <taxon>Fungi</taxon>
        <taxon>Dikarya</taxon>
        <taxon>Ascomycota</taxon>
        <taxon>Pezizomycotina</taxon>
        <taxon>Eurotiomycetes</taxon>
        <taxon>Eurotiomycetidae</taxon>
        <taxon>Onygenales</taxon>
        <taxon>Ajellomycetaceae</taxon>
        <taxon>Emergomyces</taxon>
    </lineage>
</organism>